<dbReference type="Proteomes" id="UP000677228">
    <property type="component" value="Unassembled WGS sequence"/>
</dbReference>
<organism evidence="2 5">
    <name type="scientific">Didymodactylos carnosus</name>
    <dbReference type="NCBI Taxonomy" id="1234261"/>
    <lineage>
        <taxon>Eukaryota</taxon>
        <taxon>Metazoa</taxon>
        <taxon>Spiralia</taxon>
        <taxon>Gnathifera</taxon>
        <taxon>Rotifera</taxon>
        <taxon>Eurotatoria</taxon>
        <taxon>Bdelloidea</taxon>
        <taxon>Philodinida</taxon>
        <taxon>Philodinidae</taxon>
        <taxon>Didymodactylos</taxon>
    </lineage>
</organism>
<comment type="caution">
    <text evidence="2">The sequence shown here is derived from an EMBL/GenBank/DDBJ whole genome shotgun (WGS) entry which is preliminary data.</text>
</comment>
<evidence type="ECO:0000313" key="4">
    <source>
        <dbReference type="EMBL" id="CAF4084158.1"/>
    </source>
</evidence>
<dbReference type="EMBL" id="CAJNOQ010011775">
    <property type="protein sequence ID" value="CAF1284921.1"/>
    <property type="molecule type" value="Genomic_DNA"/>
</dbReference>
<dbReference type="Proteomes" id="UP000681722">
    <property type="component" value="Unassembled WGS sequence"/>
</dbReference>
<dbReference type="EMBL" id="CAJNOK010008032">
    <property type="protein sequence ID" value="CAF1052238.1"/>
    <property type="molecule type" value="Genomic_DNA"/>
</dbReference>
<dbReference type="EMBL" id="CAJOBA010008044">
    <property type="protein sequence ID" value="CAF3818805.1"/>
    <property type="molecule type" value="Genomic_DNA"/>
</dbReference>
<reference evidence="2" key="1">
    <citation type="submission" date="2021-02" db="EMBL/GenBank/DDBJ databases">
        <authorList>
            <person name="Nowell W R."/>
        </authorList>
    </citation>
    <scope>NUCLEOTIDE SEQUENCE</scope>
</reference>
<evidence type="ECO:0000313" key="2">
    <source>
        <dbReference type="EMBL" id="CAF1284921.1"/>
    </source>
</evidence>
<evidence type="ECO:0000313" key="3">
    <source>
        <dbReference type="EMBL" id="CAF3818805.1"/>
    </source>
</evidence>
<evidence type="ECO:0000313" key="1">
    <source>
        <dbReference type="EMBL" id="CAF1052238.1"/>
    </source>
</evidence>
<evidence type="ECO:0000313" key="5">
    <source>
        <dbReference type="Proteomes" id="UP000663829"/>
    </source>
</evidence>
<dbReference type="AlphaFoldDB" id="A0A815CKL6"/>
<dbReference type="OrthoDB" id="10003321at2759"/>
<name>A0A815CKL6_9BILA</name>
<gene>
    <name evidence="2" type="ORF">GPM918_LOCUS27740</name>
    <name evidence="1" type="ORF">OVA965_LOCUS16999</name>
    <name evidence="4" type="ORF">SRO942_LOCUS28121</name>
    <name evidence="3" type="ORF">TMI583_LOCUS17007</name>
</gene>
<sequence length="267" mass="29573">MVQETAQKICNQYRQSASDGIVKLGLSASSDKISNNIQIACEFDLRYTGEPKYAASAIFSLMANSLSEANPSTEQFQNLTALSSNLIKEAITNAEKKKLQLQLQLKLQLRLQLKLQLRLLQVFFTLRLDLSNNTCTTTWNNPITLLSIINSTAFGYTFYQYSYTATTSQATLAFTLKQDPSFWCLDDISVTWNGVNSIVNSGFENGRSKNGGIPSDLFCNPNNAQAAGRVTAACAHSGTCSYYDGSVRYIDYISQTFSTVQGKQYQI</sequence>
<dbReference type="Proteomes" id="UP000682733">
    <property type="component" value="Unassembled WGS sequence"/>
</dbReference>
<proteinExistence type="predicted"/>
<protein>
    <submittedName>
        <fullName evidence="2">Uncharacterized protein</fullName>
    </submittedName>
</protein>
<accession>A0A815CKL6</accession>
<dbReference type="Proteomes" id="UP000663829">
    <property type="component" value="Unassembled WGS sequence"/>
</dbReference>
<dbReference type="EMBL" id="CAJOBC010029657">
    <property type="protein sequence ID" value="CAF4084158.1"/>
    <property type="molecule type" value="Genomic_DNA"/>
</dbReference>
<keyword evidence="5" id="KW-1185">Reference proteome</keyword>